<dbReference type="EMBL" id="QXGC01004254">
    <property type="protein sequence ID" value="KAE9170355.1"/>
    <property type="molecule type" value="Genomic_DNA"/>
</dbReference>
<feature type="region of interest" description="Disordered" evidence="1">
    <location>
        <begin position="63"/>
        <end position="91"/>
    </location>
</feature>
<evidence type="ECO:0000313" key="2">
    <source>
        <dbReference type="EMBL" id="KAE9170355.1"/>
    </source>
</evidence>
<dbReference type="Proteomes" id="UP000476176">
    <property type="component" value="Unassembled WGS sequence"/>
</dbReference>
<proteinExistence type="predicted"/>
<organism evidence="2 3">
    <name type="scientific">Phytophthora fragariae</name>
    <dbReference type="NCBI Taxonomy" id="53985"/>
    <lineage>
        <taxon>Eukaryota</taxon>
        <taxon>Sar</taxon>
        <taxon>Stramenopiles</taxon>
        <taxon>Oomycota</taxon>
        <taxon>Peronosporomycetes</taxon>
        <taxon>Peronosporales</taxon>
        <taxon>Peronosporaceae</taxon>
        <taxon>Phytophthora</taxon>
    </lineage>
</organism>
<gene>
    <name evidence="2" type="ORF">PF004_g27904</name>
</gene>
<dbReference type="AlphaFoldDB" id="A0A6G0MJ76"/>
<comment type="caution">
    <text evidence="2">The sequence shown here is derived from an EMBL/GenBank/DDBJ whole genome shotgun (WGS) entry which is preliminary data.</text>
</comment>
<protein>
    <submittedName>
        <fullName evidence="2">Uncharacterized protein</fullName>
    </submittedName>
</protein>
<evidence type="ECO:0000313" key="3">
    <source>
        <dbReference type="Proteomes" id="UP000476176"/>
    </source>
</evidence>
<reference evidence="2 3" key="1">
    <citation type="submission" date="2018-09" db="EMBL/GenBank/DDBJ databases">
        <title>Genomic investigation of the strawberry pathogen Phytophthora fragariae indicates pathogenicity is determined by transcriptional variation in three key races.</title>
        <authorList>
            <person name="Adams T.M."/>
            <person name="Armitage A.D."/>
            <person name="Sobczyk M.K."/>
            <person name="Bates H.J."/>
            <person name="Dunwell J.M."/>
            <person name="Nellist C.F."/>
            <person name="Harrison R.J."/>
        </authorList>
    </citation>
    <scope>NUCLEOTIDE SEQUENCE [LARGE SCALE GENOMIC DNA]</scope>
    <source>
        <strain evidence="2 3">BC-23</strain>
    </source>
</reference>
<sequence length="91" mass="9512">MGVLKMGTELTATAKKLERIHVQSQVWHLLESRLEKDELVPHNIVEDEDAALAPVAAGCQTPVGTAVEGGPDRAPVAPQIVGVGAGGEVNH</sequence>
<name>A0A6G0MJ76_9STRA</name>
<evidence type="ECO:0000256" key="1">
    <source>
        <dbReference type="SAM" id="MobiDB-lite"/>
    </source>
</evidence>
<accession>A0A6G0MJ76</accession>